<evidence type="ECO:0000313" key="3">
    <source>
        <dbReference type="Proteomes" id="UP001493487"/>
    </source>
</evidence>
<organism evidence="2 3">
    <name type="scientific">Cohnella silvisoli</name>
    <dbReference type="NCBI Taxonomy" id="2873699"/>
    <lineage>
        <taxon>Bacteria</taxon>
        <taxon>Bacillati</taxon>
        <taxon>Bacillota</taxon>
        <taxon>Bacilli</taxon>
        <taxon>Bacillales</taxon>
        <taxon>Paenibacillaceae</taxon>
        <taxon>Cohnella</taxon>
    </lineage>
</organism>
<dbReference type="RefSeq" id="WP_232188246.1">
    <property type="nucleotide sequence ID" value="NZ_JAIOAP010000015.1"/>
</dbReference>
<protein>
    <submittedName>
        <fullName evidence="2">DinB family protein</fullName>
    </submittedName>
</protein>
<dbReference type="SUPFAM" id="SSF109854">
    <property type="entry name" value="DinB/YfiT-like putative metalloenzymes"/>
    <property type="match status" value="1"/>
</dbReference>
<dbReference type="InterPro" id="IPR024775">
    <property type="entry name" value="DinB-like"/>
</dbReference>
<name>A0ABV1KZP5_9BACL</name>
<accession>A0ABV1KZP5</accession>
<comment type="caution">
    <text evidence="2">The sequence shown here is derived from an EMBL/GenBank/DDBJ whole genome shotgun (WGS) entry which is preliminary data.</text>
</comment>
<dbReference type="Proteomes" id="UP001493487">
    <property type="component" value="Unassembled WGS sequence"/>
</dbReference>
<dbReference type="Gene3D" id="1.20.120.450">
    <property type="entry name" value="dinb family like domain"/>
    <property type="match status" value="1"/>
</dbReference>
<keyword evidence="3" id="KW-1185">Reference proteome</keyword>
<evidence type="ECO:0000313" key="2">
    <source>
        <dbReference type="EMBL" id="MEQ4485569.1"/>
    </source>
</evidence>
<feature type="domain" description="DinB-like" evidence="1">
    <location>
        <begin position="30"/>
        <end position="165"/>
    </location>
</feature>
<dbReference type="InterPro" id="IPR034660">
    <property type="entry name" value="DinB/YfiT-like"/>
</dbReference>
<proteinExistence type="predicted"/>
<gene>
    <name evidence="2" type="ORF">QJS35_24590</name>
</gene>
<dbReference type="EMBL" id="JASKHM010000016">
    <property type="protein sequence ID" value="MEQ4485569.1"/>
    <property type="molecule type" value="Genomic_DNA"/>
</dbReference>
<sequence length="178" mass="20405">MSIRPSNGEYNSHFERYVRLVPEGDIRDILTQSLKNTTDAFSTVTEDQANYRYAPGKWSLKEVLGHITDNERIMSYRLLRIARGDKTPLAGYDENALVNGASFDSCAMSDLFEDYTVVRRATLTLLRGLSEEAWSRRGVVNDSESSAIAWAYIIAGHEFHHMNFIREKYLSSMKSFYK</sequence>
<dbReference type="Pfam" id="PF12867">
    <property type="entry name" value="DinB_2"/>
    <property type="match status" value="1"/>
</dbReference>
<evidence type="ECO:0000259" key="1">
    <source>
        <dbReference type="Pfam" id="PF12867"/>
    </source>
</evidence>
<reference evidence="2 3" key="1">
    <citation type="journal article" date="2023" name="Genome Announc.">
        <title>Pan-Genome Analyses of the Genus Cohnella and Proposal of the Novel Species Cohnella silvisoli sp. nov., Isolated from Forest Soil.</title>
        <authorList>
            <person name="Wang C."/>
            <person name="Mao L."/>
            <person name="Bao G."/>
            <person name="Zhu H."/>
        </authorList>
    </citation>
    <scope>NUCLEOTIDE SEQUENCE [LARGE SCALE GENOMIC DNA]</scope>
    <source>
        <strain evidence="2 3">NL03-T5-1</strain>
    </source>
</reference>